<name>A0ACC2VJD5_9TREE</name>
<protein>
    <submittedName>
        <fullName evidence="1">Uncharacterized protein</fullName>
    </submittedName>
</protein>
<reference evidence="1" key="1">
    <citation type="submission" date="2023-04" db="EMBL/GenBank/DDBJ databases">
        <title>Draft Genome sequencing of Naganishia species isolated from polar environments using Oxford Nanopore Technology.</title>
        <authorList>
            <person name="Leo P."/>
            <person name="Venkateswaran K."/>
        </authorList>
    </citation>
    <scope>NUCLEOTIDE SEQUENCE</scope>
    <source>
        <strain evidence="1">MNA-CCFEE 5261</strain>
    </source>
</reference>
<gene>
    <name evidence="1" type="ORF">QFC19_005944</name>
</gene>
<organism evidence="1 2">
    <name type="scientific">Naganishia cerealis</name>
    <dbReference type="NCBI Taxonomy" id="610337"/>
    <lineage>
        <taxon>Eukaryota</taxon>
        <taxon>Fungi</taxon>
        <taxon>Dikarya</taxon>
        <taxon>Basidiomycota</taxon>
        <taxon>Agaricomycotina</taxon>
        <taxon>Tremellomycetes</taxon>
        <taxon>Filobasidiales</taxon>
        <taxon>Filobasidiaceae</taxon>
        <taxon>Naganishia</taxon>
    </lineage>
</organism>
<accession>A0ACC2VJD5</accession>
<evidence type="ECO:0000313" key="1">
    <source>
        <dbReference type="EMBL" id="KAJ9099519.1"/>
    </source>
</evidence>
<comment type="caution">
    <text evidence="1">The sequence shown here is derived from an EMBL/GenBank/DDBJ whole genome shotgun (WGS) entry which is preliminary data.</text>
</comment>
<proteinExistence type="predicted"/>
<dbReference type="EMBL" id="JASBWR010000069">
    <property type="protein sequence ID" value="KAJ9099519.1"/>
    <property type="molecule type" value="Genomic_DNA"/>
</dbReference>
<evidence type="ECO:0000313" key="2">
    <source>
        <dbReference type="Proteomes" id="UP001241377"/>
    </source>
</evidence>
<dbReference type="Proteomes" id="UP001241377">
    <property type="component" value="Unassembled WGS sequence"/>
</dbReference>
<sequence length="222" mass="24928">MAAIKIILNMDNDNHDKIALSNQDLSWVYGQVLSSTTAKLDLHLPTSNSDPLKRRVAGMLEEFIQELFEMVKNAMVVDGEDLGRSLGPVADHIAYKPREKTEPFDFELNGELRNVLELVEKETIKVSTLRKDVPAKVKQAYQQLIESTDLLVSRILAELDVEEEAIMLEENDVLPDLEGVVGDYEAAILALSKLNQSVPEQRAELAKLDSTMSYLRARYQAT</sequence>
<keyword evidence="2" id="KW-1185">Reference proteome</keyword>